<keyword evidence="1" id="KW-0472">Membrane</keyword>
<feature type="transmembrane region" description="Helical" evidence="1">
    <location>
        <begin position="21"/>
        <end position="40"/>
    </location>
</feature>
<protein>
    <recommendedName>
        <fullName evidence="2">VanZ-like domain-containing protein</fullName>
    </recommendedName>
</protein>
<dbReference type="Pfam" id="PF04892">
    <property type="entry name" value="VanZ"/>
    <property type="match status" value="1"/>
</dbReference>
<dbReference type="PANTHER" id="PTHR28008">
    <property type="entry name" value="DOMAIN PROTEIN, PUTATIVE (AFU_ORTHOLOGUE AFUA_3G10980)-RELATED"/>
    <property type="match status" value="1"/>
</dbReference>
<organism evidence="3 4">
    <name type="scientific">Lysobacter concretionis Ko07 = DSM 16239</name>
    <dbReference type="NCBI Taxonomy" id="1122185"/>
    <lineage>
        <taxon>Bacteria</taxon>
        <taxon>Pseudomonadati</taxon>
        <taxon>Pseudomonadota</taxon>
        <taxon>Gammaproteobacteria</taxon>
        <taxon>Lysobacterales</taxon>
        <taxon>Lysobacteraceae</taxon>
        <taxon>Novilysobacter</taxon>
    </lineage>
</organism>
<keyword evidence="1" id="KW-1133">Transmembrane helix</keyword>
<keyword evidence="1" id="KW-0812">Transmembrane</keyword>
<gene>
    <name evidence="3" type="ORF">N792_11950</name>
</gene>
<dbReference type="InterPro" id="IPR006976">
    <property type="entry name" value="VanZ-like"/>
</dbReference>
<evidence type="ECO:0000313" key="4">
    <source>
        <dbReference type="Proteomes" id="UP000030017"/>
    </source>
</evidence>
<dbReference type="OrthoDB" id="3790495at2"/>
<dbReference type="AlphaFoldDB" id="A0A0A0EJE4"/>
<dbReference type="EMBL" id="AVPS01000008">
    <property type="protein sequence ID" value="KGM51106.1"/>
    <property type="molecule type" value="Genomic_DNA"/>
</dbReference>
<dbReference type="eggNOG" id="COG5652">
    <property type="taxonomic scope" value="Bacteria"/>
</dbReference>
<evidence type="ECO:0000259" key="2">
    <source>
        <dbReference type="Pfam" id="PF04892"/>
    </source>
</evidence>
<evidence type="ECO:0000313" key="3">
    <source>
        <dbReference type="EMBL" id="KGM51106.1"/>
    </source>
</evidence>
<sequence>MIERGTDARWLRGFERPGLWLALWFGLFGLVATGSLVSSADLPEVSIAHFDKVQHFVGYAALSGYAVMLFARLRTQALMALAVIGFGIALEVAQATLTPDRMGDAADVVANSLGALAGLLLSATPVAHWLQRLDARLG</sequence>
<feature type="domain" description="VanZ-like" evidence="2">
    <location>
        <begin position="47"/>
        <end position="122"/>
    </location>
</feature>
<dbReference type="Proteomes" id="UP000030017">
    <property type="component" value="Unassembled WGS sequence"/>
</dbReference>
<dbReference type="RefSeq" id="WP_036194877.1">
    <property type="nucleotide sequence ID" value="NZ_AVPS01000008.1"/>
</dbReference>
<feature type="transmembrane region" description="Helical" evidence="1">
    <location>
        <begin position="52"/>
        <end position="71"/>
    </location>
</feature>
<evidence type="ECO:0000256" key="1">
    <source>
        <dbReference type="SAM" id="Phobius"/>
    </source>
</evidence>
<name>A0A0A0EJE4_9GAMM</name>
<keyword evidence="4" id="KW-1185">Reference proteome</keyword>
<proteinExistence type="predicted"/>
<feature type="transmembrane region" description="Helical" evidence="1">
    <location>
        <begin position="78"/>
        <end position="97"/>
    </location>
</feature>
<dbReference type="PANTHER" id="PTHR28008:SF1">
    <property type="entry name" value="DOMAIN PROTEIN, PUTATIVE (AFU_ORTHOLOGUE AFUA_3G10980)-RELATED"/>
    <property type="match status" value="1"/>
</dbReference>
<dbReference type="STRING" id="1122185.N792_11950"/>
<dbReference type="NCBIfam" id="NF037970">
    <property type="entry name" value="vanZ_1"/>
    <property type="match status" value="1"/>
</dbReference>
<accession>A0A0A0EJE4</accession>
<feature type="transmembrane region" description="Helical" evidence="1">
    <location>
        <begin position="109"/>
        <end position="130"/>
    </location>
</feature>
<comment type="caution">
    <text evidence="3">The sequence shown here is derived from an EMBL/GenBank/DDBJ whole genome shotgun (WGS) entry which is preliminary data.</text>
</comment>
<reference evidence="3 4" key="1">
    <citation type="submission" date="2013-08" db="EMBL/GenBank/DDBJ databases">
        <title>Genome sequencing of Lysobacter.</title>
        <authorList>
            <person name="Zhang S."/>
            <person name="Wang G."/>
        </authorList>
    </citation>
    <scope>NUCLEOTIDE SEQUENCE [LARGE SCALE GENOMIC DNA]</scope>
    <source>
        <strain evidence="3 4">Ko07</strain>
    </source>
</reference>